<feature type="domain" description="S1 motif" evidence="10">
    <location>
        <begin position="619"/>
        <end position="690"/>
    </location>
</feature>
<dbReference type="PANTHER" id="PTHR11252">
    <property type="entry name" value="POLYRIBONUCLEOTIDE NUCLEOTIDYLTRANSFERASE"/>
    <property type="match status" value="1"/>
</dbReference>
<dbReference type="SUPFAM" id="SSF50249">
    <property type="entry name" value="Nucleic acid-binding proteins"/>
    <property type="match status" value="1"/>
</dbReference>
<dbReference type="InterPro" id="IPR004087">
    <property type="entry name" value="KH_dom"/>
</dbReference>
<feature type="compositionally biased region" description="Basic residues" evidence="9">
    <location>
        <begin position="900"/>
        <end position="912"/>
    </location>
</feature>
<dbReference type="InterPro" id="IPR036345">
    <property type="entry name" value="ExoRNase_PH_dom2_sf"/>
</dbReference>
<dbReference type="InterPro" id="IPR036236">
    <property type="entry name" value="Znf_C2H2_sf"/>
</dbReference>
<evidence type="ECO:0000313" key="12">
    <source>
        <dbReference type="EMBL" id="KAG9510909.1"/>
    </source>
</evidence>
<dbReference type="Pfam" id="PF03725">
    <property type="entry name" value="RNase_PH_C"/>
    <property type="match status" value="1"/>
</dbReference>
<feature type="domain" description="C2H2-type" evidence="11">
    <location>
        <begin position="1254"/>
        <end position="1281"/>
    </location>
</feature>
<feature type="domain" description="C2H2-type" evidence="11">
    <location>
        <begin position="1194"/>
        <end position="1223"/>
    </location>
</feature>
<evidence type="ECO:0000256" key="5">
    <source>
        <dbReference type="ARBA" id="ARBA00022884"/>
    </source>
</evidence>
<keyword evidence="7" id="KW-0479">Metal-binding</keyword>
<evidence type="ECO:0000256" key="4">
    <source>
        <dbReference type="ARBA" id="ARBA00022695"/>
    </source>
</evidence>
<keyword evidence="13" id="KW-1185">Reference proteome</keyword>
<dbReference type="SUPFAM" id="SSF54211">
    <property type="entry name" value="Ribosomal protein S5 domain 2-like"/>
    <property type="match status" value="2"/>
</dbReference>
<dbReference type="InterPro" id="IPR020568">
    <property type="entry name" value="Ribosomal_Su5_D2-typ_SF"/>
</dbReference>
<evidence type="ECO:0000256" key="8">
    <source>
        <dbReference type="PROSITE-ProRule" id="PRU00117"/>
    </source>
</evidence>
<keyword evidence="3" id="KW-0808">Transferase</keyword>
<dbReference type="PROSITE" id="PS50084">
    <property type="entry name" value="KH_TYPE_1"/>
    <property type="match status" value="1"/>
</dbReference>
<feature type="region of interest" description="Disordered" evidence="9">
    <location>
        <begin position="969"/>
        <end position="996"/>
    </location>
</feature>
<keyword evidence="7" id="KW-0862">Zinc</keyword>
<dbReference type="PROSITE" id="PS00028">
    <property type="entry name" value="ZINC_FINGER_C2H2_1"/>
    <property type="match status" value="3"/>
</dbReference>
<evidence type="ECO:0000256" key="6">
    <source>
        <dbReference type="ARBA" id="ARBA00031451"/>
    </source>
</evidence>
<dbReference type="SUPFAM" id="SSF54791">
    <property type="entry name" value="Eukaryotic type KH-domain (KH-domain type I)"/>
    <property type="match status" value="1"/>
</dbReference>
<evidence type="ECO:0000256" key="2">
    <source>
        <dbReference type="ARBA" id="ARBA00012416"/>
    </source>
</evidence>
<accession>A0ABQ7SBX3</accession>
<dbReference type="Proteomes" id="UP000825002">
    <property type="component" value="Unassembled WGS sequence"/>
</dbReference>
<dbReference type="InterPro" id="IPR015847">
    <property type="entry name" value="ExoRNase_PH_dom2"/>
</dbReference>
<dbReference type="SUPFAM" id="SSF55666">
    <property type="entry name" value="Ribonuclease PH domain 2-like"/>
    <property type="match status" value="2"/>
</dbReference>
<feature type="compositionally biased region" description="Low complexity" evidence="9">
    <location>
        <begin position="886"/>
        <end position="899"/>
    </location>
</feature>
<evidence type="ECO:0000256" key="3">
    <source>
        <dbReference type="ARBA" id="ARBA00022679"/>
    </source>
</evidence>
<dbReference type="Pfam" id="PF01138">
    <property type="entry name" value="RNase_PH"/>
    <property type="match status" value="2"/>
</dbReference>
<comment type="caution">
    <text evidence="12">The sequence shown here is derived from an EMBL/GenBank/DDBJ whole genome shotgun (WGS) entry which is preliminary data.</text>
</comment>
<dbReference type="InterPro" id="IPR036612">
    <property type="entry name" value="KH_dom_type_1_sf"/>
</dbReference>
<dbReference type="InterPro" id="IPR012340">
    <property type="entry name" value="NA-bd_OB-fold"/>
</dbReference>
<dbReference type="Gene3D" id="3.30.1370.10">
    <property type="entry name" value="K Homology domain, type 1"/>
    <property type="match status" value="1"/>
</dbReference>
<dbReference type="InterPro" id="IPR012162">
    <property type="entry name" value="PNPase"/>
</dbReference>
<dbReference type="Gene3D" id="3.30.230.70">
    <property type="entry name" value="GHMP Kinase, N-terminal domain"/>
    <property type="match status" value="2"/>
</dbReference>
<evidence type="ECO:0000256" key="7">
    <source>
        <dbReference type="PROSITE-ProRule" id="PRU00042"/>
    </source>
</evidence>
<dbReference type="EC" id="2.7.7.8" evidence="2"/>
<dbReference type="Gene3D" id="2.40.50.140">
    <property type="entry name" value="Nucleic acid-binding proteins"/>
    <property type="match status" value="1"/>
</dbReference>
<dbReference type="InterPro" id="IPR027408">
    <property type="entry name" value="PNPase/RNase_PH_dom_sf"/>
</dbReference>
<protein>
    <recommendedName>
        <fullName evidence="2">polyribonucleotide nucleotidyltransferase</fullName>
        <ecNumber evidence="2">2.7.7.8</ecNumber>
    </recommendedName>
    <alternativeName>
        <fullName evidence="6">Polynucleotide phosphorylase 1</fullName>
    </alternativeName>
</protein>
<feature type="region of interest" description="Disordered" evidence="9">
    <location>
        <begin position="850"/>
        <end position="913"/>
    </location>
</feature>
<keyword evidence="4" id="KW-0548">Nucleotidyltransferase</keyword>
<feature type="region of interest" description="Disordered" evidence="9">
    <location>
        <begin position="1002"/>
        <end position="1021"/>
    </location>
</feature>
<dbReference type="InterPro" id="IPR013087">
    <property type="entry name" value="Znf_C2H2_type"/>
</dbReference>
<dbReference type="EMBL" id="JAIFTH010000055">
    <property type="protein sequence ID" value="KAG9510909.1"/>
    <property type="molecule type" value="Genomic_DNA"/>
</dbReference>
<dbReference type="Gene3D" id="3.30.160.60">
    <property type="entry name" value="Classic Zinc Finger"/>
    <property type="match status" value="3"/>
</dbReference>
<reference evidence="12 13" key="1">
    <citation type="submission" date="2020-10" db="EMBL/GenBank/DDBJ databases">
        <authorList>
            <person name="Klimov P.B."/>
            <person name="Dyachkov S.M."/>
            <person name="Chetverikov P.E."/>
        </authorList>
    </citation>
    <scope>NUCLEOTIDE SEQUENCE [LARGE SCALE GENOMIC DNA]</scope>
    <source>
        <strain evidence="12">BMOC 18-1129-001#AD2665</strain>
        <tissue evidence="12">Entire mites</tissue>
    </source>
</reference>
<dbReference type="SMART" id="SM00322">
    <property type="entry name" value="KH"/>
    <property type="match status" value="1"/>
</dbReference>
<dbReference type="Pfam" id="PF00013">
    <property type="entry name" value="KH_1"/>
    <property type="match status" value="1"/>
</dbReference>
<dbReference type="PANTHER" id="PTHR11252:SF0">
    <property type="entry name" value="POLYRIBONUCLEOTIDE NUCLEOTIDYLTRANSFERASE 1, MITOCHONDRIAL"/>
    <property type="match status" value="1"/>
</dbReference>
<name>A0ABQ7SBX3_9ACAR</name>
<evidence type="ECO:0000256" key="9">
    <source>
        <dbReference type="SAM" id="MobiDB-lite"/>
    </source>
</evidence>
<dbReference type="PROSITE" id="PS50126">
    <property type="entry name" value="S1"/>
    <property type="match status" value="1"/>
</dbReference>
<gene>
    <name evidence="12" type="primary">PNPT1</name>
    <name evidence="12" type="ORF">GZH46_00533</name>
</gene>
<feature type="region of interest" description="Disordered" evidence="9">
    <location>
        <begin position="1127"/>
        <end position="1154"/>
    </location>
</feature>
<comment type="similarity">
    <text evidence="1">Belongs to the polyribonucleotide nucleotidyltransferase family.</text>
</comment>
<dbReference type="InterPro" id="IPR001247">
    <property type="entry name" value="ExoRNase_PH_dom1"/>
</dbReference>
<organism evidence="12 13">
    <name type="scientific">Fragariocoptes setiger</name>
    <dbReference type="NCBI Taxonomy" id="1670756"/>
    <lineage>
        <taxon>Eukaryota</taxon>
        <taxon>Metazoa</taxon>
        <taxon>Ecdysozoa</taxon>
        <taxon>Arthropoda</taxon>
        <taxon>Chelicerata</taxon>
        <taxon>Arachnida</taxon>
        <taxon>Acari</taxon>
        <taxon>Acariformes</taxon>
        <taxon>Trombidiformes</taxon>
        <taxon>Prostigmata</taxon>
        <taxon>Eupodina</taxon>
        <taxon>Eriophyoidea</taxon>
        <taxon>Phytoptidae</taxon>
        <taxon>Fragariocoptes</taxon>
    </lineage>
</organism>
<evidence type="ECO:0000313" key="13">
    <source>
        <dbReference type="Proteomes" id="UP000825002"/>
    </source>
</evidence>
<feature type="compositionally biased region" description="Low complexity" evidence="9">
    <location>
        <begin position="869"/>
        <end position="878"/>
    </location>
</feature>
<feature type="domain" description="C2H2-type" evidence="11">
    <location>
        <begin position="1224"/>
        <end position="1253"/>
    </location>
</feature>
<dbReference type="SMART" id="SM00355">
    <property type="entry name" value="ZnF_C2H2"/>
    <property type="match status" value="3"/>
</dbReference>
<dbReference type="CDD" id="cd11364">
    <property type="entry name" value="RNase_PH_PNPase_2"/>
    <property type="match status" value="1"/>
</dbReference>
<keyword evidence="7" id="KW-0863">Zinc-finger</keyword>
<dbReference type="CDD" id="cd09033">
    <property type="entry name" value="KH-I_PNPT1"/>
    <property type="match status" value="1"/>
</dbReference>
<feature type="compositionally biased region" description="Basic residues" evidence="9">
    <location>
        <begin position="850"/>
        <end position="868"/>
    </location>
</feature>
<evidence type="ECO:0000256" key="1">
    <source>
        <dbReference type="ARBA" id="ARBA00007404"/>
    </source>
</evidence>
<sequence>MNHFRRELGPSEKEILTGRMIDRSIRPLFPKGYTYDTQIICNLLAVDGVHDPDVLAIIGASAALSVSDIPWNGPIGAIRIGMIGDDLIVSPTRREQALSKFNLIVAANSRGNIMMLDGNANEPVLQPDLFKAIKRAIRECQTIIQPIKKLQQKHGRPKPDNLKMLVPSQEQMDILCLLCQNKMYDILTNYGHDKLSRDQEIQSVREGALSKMREKYPETDNSVLTEAFSQVFKATYKQVLFETGTRCDGRAVDELRHINCSVDMYKPLHGSALFQRGQTQVFCSCTFDSPDAAFRNDPVSVFTGGIKEKNFMLHYEFPPYATNDIGRVSSFGRREIGHGALAEKALRPIVPNDHSMTIRLSCEVLESNGSSSMASVCAGSMALMDASVKVSEPAAGVAMGLISDLEQSYAATNRLYDHDDEFIDHLVVKNSAGISSKERDETTALDSSEPKHMVLTDILGLEDYIGDMDLKVAGTRRGMTAVQLDVKLSQGLPPLIFYESIQRAHQAKNEILNIMKETIKEPRVDKKDNHPVMKTIHIPPHKRATFLGFGGINIKRLTHETGVQITPYSAPNSTNDSDDIHDENSYTIFAPNQMAMDEAEEYINRLLETRYKEPELEHGSIYTATIQEIRDNGVMVTLYPNMRPTLLPLSQLDVKAIKHPSALNLEVGQQIQLKYFGRDPVSGQMRISRKALMMSSVPRVRNLHPIEPKLSATDAADEQNNSCQQVSKVYECAPRNREHIVYHERQEEVGLINWIMPNATRCDCDSDQLDMIRRLIMIVPSFGGKKNIGCDRSTAFRSASANGLAQLTIDLTSRELPHQTSVCAPLPMTQFVIGGTGDHATIQGANYNHHHQHTHAGHGHHHHHHMHPHQQQQQQHQHQQQEHQQQHQQQLTQQIQQQHQHFHQHQHQHLHLQHFQQPHYVMSDTHIAPSAAAHHSHAHSHSHVAAAAAAVAAAAIHTVADSTTSSLNAPQSLKQYGHHNHHHLSSPPHHQAPLISTTGSINHATITSPLPPAELPSQQQQQDLYNSNNNHLHHVNDATYHSDSSDYSLGCPITSMINDSNTLSVTTTAATLGAAGVDLKQQNVSSIDECTLTSPHNNHLLHRNHNQNNEQHQHHHNHRQLSVQPNQLLQQQHQHAQHQHQQQIHLNNSQHHYQQQLQLQLQQHQHQHQHQHQQTFVKIYKRRNNPELEKRRVHACQYTGCTKVYTKSSHLKAHERIHTGVKPYKCTWQHCDSTFARSDELTRHHRKHTGDKPFKCTQCIKSFARSDHLALHTKRHLKPPKSRKILDKQARNCIAPTLHTTTPTTTG</sequence>
<dbReference type="PROSITE" id="PS50157">
    <property type="entry name" value="ZINC_FINGER_C2H2_2"/>
    <property type="match status" value="3"/>
</dbReference>
<evidence type="ECO:0000259" key="10">
    <source>
        <dbReference type="PROSITE" id="PS50126"/>
    </source>
</evidence>
<keyword evidence="5 8" id="KW-0694">RNA-binding</keyword>
<dbReference type="InterPro" id="IPR004088">
    <property type="entry name" value="KH_dom_type_1"/>
</dbReference>
<evidence type="ECO:0000259" key="11">
    <source>
        <dbReference type="PROSITE" id="PS50157"/>
    </source>
</evidence>
<dbReference type="InterPro" id="IPR003029">
    <property type="entry name" value="S1_domain"/>
</dbReference>
<proteinExistence type="inferred from homology"/>
<dbReference type="SUPFAM" id="SSF57667">
    <property type="entry name" value="beta-beta-alpha zinc fingers"/>
    <property type="match status" value="2"/>
</dbReference>